<feature type="domain" description="PucR C-terminal helix-turn-helix" evidence="3">
    <location>
        <begin position="473"/>
        <end position="531"/>
    </location>
</feature>
<evidence type="ECO:0000259" key="3">
    <source>
        <dbReference type="Pfam" id="PF13556"/>
    </source>
</evidence>
<comment type="similarity">
    <text evidence="1">Belongs to the CdaR family.</text>
</comment>
<dbReference type="EMBL" id="JAUSTI010000011">
    <property type="protein sequence ID" value="MDQ0172447.1"/>
    <property type="molecule type" value="Genomic_DNA"/>
</dbReference>
<keyword evidence="6" id="KW-1185">Reference proteome</keyword>
<dbReference type="Pfam" id="PF13556">
    <property type="entry name" value="HTH_30"/>
    <property type="match status" value="1"/>
</dbReference>
<accession>A0ABT9WGP8</accession>
<dbReference type="RefSeq" id="WP_307218597.1">
    <property type="nucleotide sequence ID" value="NZ_JAUSTI010000011.1"/>
</dbReference>
<dbReference type="InterPro" id="IPR051448">
    <property type="entry name" value="CdaR-like_regulators"/>
</dbReference>
<dbReference type="PANTHER" id="PTHR33744">
    <property type="entry name" value="CARBOHYDRATE DIACID REGULATOR"/>
    <property type="match status" value="1"/>
</dbReference>
<dbReference type="InterPro" id="IPR025736">
    <property type="entry name" value="PucR_C-HTH_dom"/>
</dbReference>
<evidence type="ECO:0000313" key="5">
    <source>
        <dbReference type="EMBL" id="MDQ0172447.1"/>
    </source>
</evidence>
<reference evidence="5 6" key="1">
    <citation type="submission" date="2023-07" db="EMBL/GenBank/DDBJ databases">
        <title>Sorghum-associated microbial communities from plants grown in Nebraska, USA.</title>
        <authorList>
            <person name="Schachtman D."/>
        </authorList>
    </citation>
    <scope>NUCLEOTIDE SEQUENCE [LARGE SCALE GENOMIC DNA]</scope>
    <source>
        <strain evidence="5 6">DS1314</strain>
    </source>
</reference>
<dbReference type="Gene3D" id="1.10.10.2840">
    <property type="entry name" value="PucR C-terminal helix-turn-helix domain"/>
    <property type="match status" value="1"/>
</dbReference>
<evidence type="ECO:0000313" key="6">
    <source>
        <dbReference type="Proteomes" id="UP001233836"/>
    </source>
</evidence>
<dbReference type="PANTHER" id="PTHR33744:SF1">
    <property type="entry name" value="DNA-BINDING TRANSCRIPTIONAL ACTIVATOR ADER"/>
    <property type="match status" value="1"/>
</dbReference>
<dbReference type="Proteomes" id="UP001233836">
    <property type="component" value="Unassembled WGS sequence"/>
</dbReference>
<evidence type="ECO:0000259" key="2">
    <source>
        <dbReference type="Pfam" id="PF07905"/>
    </source>
</evidence>
<dbReference type="InterPro" id="IPR012914">
    <property type="entry name" value="PucR_dom"/>
</dbReference>
<name>A0ABT9WGP8_9BACL</name>
<proteinExistence type="inferred from homology"/>
<organism evidence="5 6">
    <name type="scientific">Paenibacillus tundrae</name>
    <dbReference type="NCBI Taxonomy" id="528187"/>
    <lineage>
        <taxon>Bacteria</taxon>
        <taxon>Bacillati</taxon>
        <taxon>Bacillota</taxon>
        <taxon>Bacilli</taxon>
        <taxon>Bacillales</taxon>
        <taxon>Paenibacillaceae</taxon>
        <taxon>Paenibacillus</taxon>
    </lineage>
</organism>
<gene>
    <name evidence="5" type="ORF">J2T19_003936</name>
</gene>
<dbReference type="InterPro" id="IPR042070">
    <property type="entry name" value="PucR_C-HTH_sf"/>
</dbReference>
<dbReference type="InterPro" id="IPR041522">
    <property type="entry name" value="CdaR_GGDEF"/>
</dbReference>
<evidence type="ECO:0000259" key="4">
    <source>
        <dbReference type="Pfam" id="PF17853"/>
    </source>
</evidence>
<sequence>MKMNELLKLPVFDGTIIVAGATGLNREVHTVNMMDAPDIIPYLKKNELLITTAFHFKDDLPALLELIGEMSRQDCTGLGIKSKRYLGNIPESAIQLANELHLPLMELPVDPSLGDIVNKSLSHILDVQTTELHNAIQTHRQFTQQIMSGQGIPKLLDQLSSLLRLPVLLLGPYLQPIYGRFSATTAAHIEALLSGGGHFHVAPSVFSAFSLLSEKRETLTLFPVYTHRQLHFLCIEGLVTPSERSNILTIEQATNVIAFELMKDNALKQNRRRIQNEFFANFIGGAFSSSEEIASRGREFGLSSDQRYLCAVGKFDGTDRTTSFMQYKAEQDRIAEHLEGELTHFRYPLHLFTHDRAYVLLMPLVEEWKTVKPIFVALLERLQGKIAIHYGSELSFGFSSYAQPLAQIPVSYKEANEALYFGGIAGKMRFIEMYQPKEVPEILRMIPHEHLHKFYADTMQGFEDETIKDHHMLLHTLSVYLETHCHLAETAKRLYIHRNTVIYRLEKCEEIIGRSLKDPEETLRLRMAFRIKALLPTEGMAEGGSEPR</sequence>
<feature type="domain" description="Purine catabolism PurC-like" evidence="2">
    <location>
        <begin position="5"/>
        <end position="124"/>
    </location>
</feature>
<dbReference type="Pfam" id="PF17853">
    <property type="entry name" value="GGDEF_2"/>
    <property type="match status" value="1"/>
</dbReference>
<protein>
    <submittedName>
        <fullName evidence="5">Purine catabolism regulator</fullName>
    </submittedName>
</protein>
<feature type="domain" description="CdaR GGDEF-like" evidence="4">
    <location>
        <begin position="289"/>
        <end position="419"/>
    </location>
</feature>
<evidence type="ECO:0000256" key="1">
    <source>
        <dbReference type="ARBA" id="ARBA00006754"/>
    </source>
</evidence>
<comment type="caution">
    <text evidence="5">The sequence shown here is derived from an EMBL/GenBank/DDBJ whole genome shotgun (WGS) entry which is preliminary data.</text>
</comment>
<dbReference type="Pfam" id="PF07905">
    <property type="entry name" value="PucR"/>
    <property type="match status" value="1"/>
</dbReference>